<reference evidence="1" key="1">
    <citation type="submission" date="2019-10" db="EMBL/GenBank/DDBJ databases">
        <title>Draft genome sequece of Microseira wollei NIES-4236.</title>
        <authorList>
            <person name="Yamaguchi H."/>
            <person name="Suzuki S."/>
            <person name="Kawachi M."/>
        </authorList>
    </citation>
    <scope>NUCLEOTIDE SEQUENCE</scope>
    <source>
        <strain evidence="1">NIES-4236</strain>
    </source>
</reference>
<dbReference type="EMBL" id="BLAY01000043">
    <property type="protein sequence ID" value="GET38354.1"/>
    <property type="molecule type" value="Genomic_DNA"/>
</dbReference>
<gene>
    <name evidence="1" type="ORF">MiSe_31100</name>
</gene>
<name>A0AAV3XD43_9CYAN</name>
<proteinExistence type="predicted"/>
<accession>A0AAV3XD43</accession>
<dbReference type="Proteomes" id="UP001050975">
    <property type="component" value="Unassembled WGS sequence"/>
</dbReference>
<keyword evidence="2" id="KW-1185">Reference proteome</keyword>
<dbReference type="AlphaFoldDB" id="A0AAV3XD43"/>
<evidence type="ECO:0000313" key="1">
    <source>
        <dbReference type="EMBL" id="GET38354.1"/>
    </source>
</evidence>
<sequence length="56" mass="6473">MEIANSNDREEIEFDWKYLEEHAVPQLDQAIDPGKFLTTNSDALLQIVLKAVRFIP</sequence>
<protein>
    <recommendedName>
        <fullName evidence="3">Transposase</fullName>
    </recommendedName>
</protein>
<evidence type="ECO:0008006" key="3">
    <source>
        <dbReference type="Google" id="ProtNLM"/>
    </source>
</evidence>
<comment type="caution">
    <text evidence="1">The sequence shown here is derived from an EMBL/GenBank/DDBJ whole genome shotgun (WGS) entry which is preliminary data.</text>
</comment>
<evidence type="ECO:0000313" key="2">
    <source>
        <dbReference type="Proteomes" id="UP001050975"/>
    </source>
</evidence>
<dbReference type="RefSeq" id="WP_226581472.1">
    <property type="nucleotide sequence ID" value="NZ_BLAY01000043.1"/>
</dbReference>
<organism evidence="1 2">
    <name type="scientific">Microseira wollei NIES-4236</name>
    <dbReference type="NCBI Taxonomy" id="2530354"/>
    <lineage>
        <taxon>Bacteria</taxon>
        <taxon>Bacillati</taxon>
        <taxon>Cyanobacteriota</taxon>
        <taxon>Cyanophyceae</taxon>
        <taxon>Oscillatoriophycideae</taxon>
        <taxon>Aerosakkonematales</taxon>
        <taxon>Aerosakkonemataceae</taxon>
        <taxon>Microseira</taxon>
    </lineage>
</organism>